<gene>
    <name evidence="1" type="ORF">FCN74_06215</name>
</gene>
<dbReference type="OrthoDB" id="5623231at2"/>
<evidence type="ECO:0000313" key="1">
    <source>
        <dbReference type="EMBL" id="TKS56623.1"/>
    </source>
</evidence>
<proteinExistence type="predicted"/>
<reference evidence="1 2" key="1">
    <citation type="submission" date="2019-04" db="EMBL/GenBank/DDBJ databases">
        <title>Psychroflexus halotolerans sp. nov., isolated from a marine solar saltern.</title>
        <authorList>
            <person name="Feng X."/>
        </authorList>
    </citation>
    <scope>NUCLEOTIDE SEQUENCE [LARGE SCALE GENOMIC DNA]</scope>
    <source>
        <strain evidence="1 2">WDS2C27</strain>
    </source>
</reference>
<dbReference type="EMBL" id="SWMU01000002">
    <property type="protein sequence ID" value="TKS56623.1"/>
    <property type="molecule type" value="Genomic_DNA"/>
</dbReference>
<evidence type="ECO:0000313" key="2">
    <source>
        <dbReference type="Proteomes" id="UP000306552"/>
    </source>
</evidence>
<organism evidence="1 2">
    <name type="scientific">Mesohalobacter halotolerans</name>
    <dbReference type="NCBI Taxonomy" id="1883405"/>
    <lineage>
        <taxon>Bacteria</taxon>
        <taxon>Pseudomonadati</taxon>
        <taxon>Bacteroidota</taxon>
        <taxon>Flavobacteriia</taxon>
        <taxon>Flavobacteriales</taxon>
        <taxon>Flavobacteriaceae</taxon>
        <taxon>Mesohalobacter</taxon>
    </lineage>
</organism>
<protein>
    <recommendedName>
        <fullName evidence="3">Methyltransferase</fullName>
    </recommendedName>
</protein>
<comment type="caution">
    <text evidence="1">The sequence shown here is derived from an EMBL/GenBank/DDBJ whole genome shotgun (WGS) entry which is preliminary data.</text>
</comment>
<keyword evidence="2" id="KW-1185">Reference proteome</keyword>
<accession>A0A4U5TRC3</accession>
<dbReference type="RefSeq" id="WP_138931726.1">
    <property type="nucleotide sequence ID" value="NZ_SWMU01000002.1"/>
</dbReference>
<evidence type="ECO:0008006" key="3">
    <source>
        <dbReference type="Google" id="ProtNLM"/>
    </source>
</evidence>
<dbReference type="AlphaFoldDB" id="A0A4U5TRC3"/>
<dbReference type="Proteomes" id="UP000306552">
    <property type="component" value="Unassembled WGS sequence"/>
</dbReference>
<name>A0A4U5TRC3_9FLAO</name>
<sequence length="110" mass="12853">MHALFFLVDKLLKPNGIILFDDLNWTYAKSPSLKNTDAVKNMTQEEKNTPHIKKLIELIVLPHPNCHNSSKHDAWFKVSKKVDSHKEARSPFILEEHFPEKSLFEDIKIF</sequence>